<proteinExistence type="predicted"/>
<dbReference type="EMBL" id="VIWZ01000001">
    <property type="protein sequence ID" value="TWG15075.1"/>
    <property type="molecule type" value="Genomic_DNA"/>
</dbReference>
<evidence type="ECO:0000259" key="1">
    <source>
        <dbReference type="Pfam" id="PF00561"/>
    </source>
</evidence>
<gene>
    <name evidence="2" type="ORF">FHU34_11379</name>
</gene>
<dbReference type="Gene3D" id="3.40.50.1820">
    <property type="entry name" value="alpha/beta hydrolase"/>
    <property type="match status" value="1"/>
</dbReference>
<sequence>MGSHTRYRSVVVDGLSVFYREAGAPDAPVLLLLHGFPSSSRMFEPLLDRLADQFRLIAPDYPGFGHSDTPAPESFPYTFDRIADTMAGFAAAVGAEDYLLYVQDYGGPVGFRMARADPGRLRGLVVQNAVAHDTGLGPLWATRRAYWQDRAGHETAVRENILSLAAIRTRHVGDDPDPERYDPDLWVDEHAFLSRPGVIERQLDLMYDYRTNVASYPVWQDWLRRTQPPLLVVWGRHDTSFESTEPAAYRSDVPGAEVHLLDGGHFVLDTRADEVADLVRSFAGRVHEAGRRGHNVSRES</sequence>
<dbReference type="Pfam" id="PF00561">
    <property type="entry name" value="Abhydrolase_1"/>
    <property type="match status" value="1"/>
</dbReference>
<dbReference type="InterPro" id="IPR029058">
    <property type="entry name" value="AB_hydrolase_fold"/>
</dbReference>
<protein>
    <submittedName>
        <fullName evidence="2">Pimeloyl-ACP methyl ester carboxylesterase</fullName>
    </submittedName>
</protein>
<dbReference type="OrthoDB" id="5431692at2"/>
<comment type="caution">
    <text evidence="2">The sequence shown here is derived from an EMBL/GenBank/DDBJ whole genome shotgun (WGS) entry which is preliminary data.</text>
</comment>
<feature type="domain" description="AB hydrolase-1" evidence="1">
    <location>
        <begin position="28"/>
        <end position="271"/>
    </location>
</feature>
<dbReference type="GeneID" id="300126030"/>
<dbReference type="RefSeq" id="WP_145778410.1">
    <property type="nucleotide sequence ID" value="NZ_VIWZ01000001.1"/>
</dbReference>
<accession>A0A561VU02</accession>
<name>A0A561VU02_9ACTN</name>
<keyword evidence="3" id="KW-1185">Reference proteome</keyword>
<dbReference type="SUPFAM" id="SSF53474">
    <property type="entry name" value="alpha/beta-Hydrolases"/>
    <property type="match status" value="1"/>
</dbReference>
<organism evidence="2 3">
    <name type="scientific">Micromonospora taraxaci</name>
    <dbReference type="NCBI Taxonomy" id="1316803"/>
    <lineage>
        <taxon>Bacteria</taxon>
        <taxon>Bacillati</taxon>
        <taxon>Actinomycetota</taxon>
        <taxon>Actinomycetes</taxon>
        <taxon>Micromonosporales</taxon>
        <taxon>Micromonosporaceae</taxon>
        <taxon>Micromonospora</taxon>
    </lineage>
</organism>
<reference evidence="2 3" key="1">
    <citation type="submission" date="2019-06" db="EMBL/GenBank/DDBJ databases">
        <title>Sequencing the genomes of 1000 actinobacteria strains.</title>
        <authorList>
            <person name="Klenk H.-P."/>
        </authorList>
    </citation>
    <scope>NUCLEOTIDE SEQUENCE [LARGE SCALE GENOMIC DNA]</scope>
    <source>
        <strain evidence="2 3">DSM 45885</strain>
    </source>
</reference>
<dbReference type="InterPro" id="IPR051340">
    <property type="entry name" value="Haloalkane_dehalogenase"/>
</dbReference>
<dbReference type="PANTHER" id="PTHR42977:SF1">
    <property type="entry name" value="BLR6576 PROTEIN"/>
    <property type="match status" value="1"/>
</dbReference>
<dbReference type="PANTHER" id="PTHR42977">
    <property type="entry name" value="HYDROLASE-RELATED"/>
    <property type="match status" value="1"/>
</dbReference>
<dbReference type="PRINTS" id="PR00111">
    <property type="entry name" value="ABHYDROLASE"/>
</dbReference>
<dbReference type="InterPro" id="IPR000073">
    <property type="entry name" value="AB_hydrolase_1"/>
</dbReference>
<evidence type="ECO:0000313" key="2">
    <source>
        <dbReference type="EMBL" id="TWG15075.1"/>
    </source>
</evidence>
<dbReference type="GO" id="GO:0004301">
    <property type="term" value="F:epoxide hydrolase activity"/>
    <property type="evidence" value="ECO:0007669"/>
    <property type="project" value="TreeGrafter"/>
</dbReference>
<dbReference type="AlphaFoldDB" id="A0A561VU02"/>
<evidence type="ECO:0000313" key="3">
    <source>
        <dbReference type="Proteomes" id="UP000317685"/>
    </source>
</evidence>
<dbReference type="Proteomes" id="UP000317685">
    <property type="component" value="Unassembled WGS sequence"/>
</dbReference>